<organism evidence="2 3">
    <name type="scientific">Solanum bulbocastanum</name>
    <name type="common">Wild potato</name>
    <dbReference type="NCBI Taxonomy" id="147425"/>
    <lineage>
        <taxon>Eukaryota</taxon>
        <taxon>Viridiplantae</taxon>
        <taxon>Streptophyta</taxon>
        <taxon>Embryophyta</taxon>
        <taxon>Tracheophyta</taxon>
        <taxon>Spermatophyta</taxon>
        <taxon>Magnoliopsida</taxon>
        <taxon>eudicotyledons</taxon>
        <taxon>Gunneridae</taxon>
        <taxon>Pentapetalae</taxon>
        <taxon>asterids</taxon>
        <taxon>lamiids</taxon>
        <taxon>Solanales</taxon>
        <taxon>Solanaceae</taxon>
        <taxon>Solanoideae</taxon>
        <taxon>Solaneae</taxon>
        <taxon>Solanum</taxon>
    </lineage>
</organism>
<sequence length="199" mass="23240">MQKWGGGTNKEPQKVWNKVGTIIGNKFKLLDMGNQEQSINQEEEQIDAREIEMQHDQPKDMSPRKQGSNHNKHLHRIGLSKNSKGGNVAGRETSSKHTISEVQSRIELQGDNQHKPLQKGINEEELMKKSKVARSRSMKRRESDATSRNLFASDLVRRRKIVLKRVKYQKELEQYKRRLGFDMAVVNQNGKIWYFWKDE</sequence>
<evidence type="ECO:0000256" key="1">
    <source>
        <dbReference type="SAM" id="MobiDB-lite"/>
    </source>
</evidence>
<accession>A0AAN8T309</accession>
<gene>
    <name evidence="2" type="ORF">RDI58_027227</name>
</gene>
<proteinExistence type="predicted"/>
<dbReference type="Proteomes" id="UP001371456">
    <property type="component" value="Unassembled WGS sequence"/>
</dbReference>
<evidence type="ECO:0000313" key="3">
    <source>
        <dbReference type="Proteomes" id="UP001371456"/>
    </source>
</evidence>
<feature type="region of interest" description="Disordered" evidence="1">
    <location>
        <begin position="36"/>
        <end position="122"/>
    </location>
</feature>
<feature type="compositionally biased region" description="Basic and acidic residues" evidence="1">
    <location>
        <begin position="46"/>
        <end position="63"/>
    </location>
</feature>
<reference evidence="2 3" key="1">
    <citation type="submission" date="2024-02" db="EMBL/GenBank/DDBJ databases">
        <title>de novo genome assembly of Solanum bulbocastanum strain 11H21.</title>
        <authorList>
            <person name="Hosaka A.J."/>
        </authorList>
    </citation>
    <scope>NUCLEOTIDE SEQUENCE [LARGE SCALE GENOMIC DNA]</scope>
    <source>
        <tissue evidence="2">Young leaves</tissue>
    </source>
</reference>
<evidence type="ECO:0000313" key="2">
    <source>
        <dbReference type="EMBL" id="KAK6776226.1"/>
    </source>
</evidence>
<keyword evidence="3" id="KW-1185">Reference proteome</keyword>
<dbReference type="EMBL" id="JBANQN010000011">
    <property type="protein sequence ID" value="KAK6776226.1"/>
    <property type="molecule type" value="Genomic_DNA"/>
</dbReference>
<protein>
    <submittedName>
        <fullName evidence="2">Uncharacterized protein</fullName>
    </submittedName>
</protein>
<name>A0AAN8T309_SOLBU</name>
<dbReference type="AlphaFoldDB" id="A0AAN8T309"/>
<comment type="caution">
    <text evidence="2">The sequence shown here is derived from an EMBL/GenBank/DDBJ whole genome shotgun (WGS) entry which is preliminary data.</text>
</comment>